<organism evidence="1 2">
    <name type="scientific">Parelaphostrongylus tenuis</name>
    <name type="common">Meningeal worm</name>
    <dbReference type="NCBI Taxonomy" id="148309"/>
    <lineage>
        <taxon>Eukaryota</taxon>
        <taxon>Metazoa</taxon>
        <taxon>Ecdysozoa</taxon>
        <taxon>Nematoda</taxon>
        <taxon>Chromadorea</taxon>
        <taxon>Rhabditida</taxon>
        <taxon>Rhabditina</taxon>
        <taxon>Rhabditomorpha</taxon>
        <taxon>Strongyloidea</taxon>
        <taxon>Metastrongylidae</taxon>
        <taxon>Parelaphostrongylus</taxon>
    </lineage>
</organism>
<dbReference type="Proteomes" id="UP001196413">
    <property type="component" value="Unassembled WGS sequence"/>
</dbReference>
<name>A0AAD5WKF8_PARTN</name>
<evidence type="ECO:0000313" key="2">
    <source>
        <dbReference type="Proteomes" id="UP001196413"/>
    </source>
</evidence>
<dbReference type="EMBL" id="JAHQIW010007363">
    <property type="protein sequence ID" value="KAJ1373924.1"/>
    <property type="molecule type" value="Genomic_DNA"/>
</dbReference>
<protein>
    <submittedName>
        <fullName evidence="1">Uncharacterized protein</fullName>
    </submittedName>
</protein>
<accession>A0AAD5WKF8</accession>
<comment type="caution">
    <text evidence="1">The sequence shown here is derived from an EMBL/GenBank/DDBJ whole genome shotgun (WGS) entry which is preliminary data.</text>
</comment>
<proteinExistence type="predicted"/>
<gene>
    <name evidence="1" type="ORF">KIN20_036485</name>
</gene>
<evidence type="ECO:0000313" key="1">
    <source>
        <dbReference type="EMBL" id="KAJ1373924.1"/>
    </source>
</evidence>
<dbReference type="AlphaFoldDB" id="A0AAD5WKF8"/>
<sequence>MLVGVCEGVIRNLFGLVPPELFSSLGVEKMYLVGNAKRKRFSVHIQRCLDELGASHIKLEPALTDTSAAYGAALHALR</sequence>
<reference evidence="1" key="1">
    <citation type="submission" date="2021-06" db="EMBL/GenBank/DDBJ databases">
        <title>Parelaphostrongylus tenuis whole genome reference sequence.</title>
        <authorList>
            <person name="Garwood T.J."/>
            <person name="Larsen P.A."/>
            <person name="Fountain-Jones N.M."/>
            <person name="Garbe J.R."/>
            <person name="Macchietto M.G."/>
            <person name="Kania S.A."/>
            <person name="Gerhold R.W."/>
            <person name="Richards J.E."/>
            <person name="Wolf T.M."/>
        </authorList>
    </citation>
    <scope>NUCLEOTIDE SEQUENCE</scope>
    <source>
        <strain evidence="1">MNPRO001-30</strain>
        <tissue evidence="1">Meninges</tissue>
    </source>
</reference>
<keyword evidence="2" id="KW-1185">Reference proteome</keyword>